<comment type="caution">
    <text evidence="3">The sequence shown here is derived from an EMBL/GenBank/DDBJ whole genome shotgun (WGS) entry which is preliminary data.</text>
</comment>
<dbReference type="SUPFAM" id="SSF49562">
    <property type="entry name" value="C2 domain (Calcium/lipid-binding domain, CaLB)"/>
    <property type="match status" value="1"/>
</dbReference>
<feature type="region of interest" description="Disordered" evidence="1">
    <location>
        <begin position="209"/>
        <end position="291"/>
    </location>
</feature>
<dbReference type="AlphaFoldDB" id="A0A8S1ENX5"/>
<dbReference type="Pfam" id="PF00168">
    <property type="entry name" value="C2"/>
    <property type="match status" value="1"/>
</dbReference>
<dbReference type="Proteomes" id="UP000494206">
    <property type="component" value="Unassembled WGS sequence"/>
</dbReference>
<evidence type="ECO:0000313" key="4">
    <source>
        <dbReference type="Proteomes" id="UP000494206"/>
    </source>
</evidence>
<gene>
    <name evidence="3" type="ORF">CBOVIS_LOCUS5525</name>
</gene>
<feature type="compositionally biased region" description="Polar residues" evidence="1">
    <location>
        <begin position="480"/>
        <end position="497"/>
    </location>
</feature>
<dbReference type="CDD" id="cd00030">
    <property type="entry name" value="C2"/>
    <property type="match status" value="1"/>
</dbReference>
<feature type="domain" description="C2" evidence="2">
    <location>
        <begin position="327"/>
        <end position="445"/>
    </location>
</feature>
<dbReference type="Gene3D" id="2.60.40.150">
    <property type="entry name" value="C2 domain"/>
    <property type="match status" value="1"/>
</dbReference>
<feature type="compositionally biased region" description="Basic residues" evidence="1">
    <location>
        <begin position="216"/>
        <end position="236"/>
    </location>
</feature>
<keyword evidence="4" id="KW-1185">Reference proteome</keyword>
<accession>A0A8S1ENX5</accession>
<proteinExistence type="predicted"/>
<dbReference type="EMBL" id="CADEPM010000003">
    <property type="protein sequence ID" value="CAB3402998.1"/>
    <property type="molecule type" value="Genomic_DNA"/>
</dbReference>
<organism evidence="3 4">
    <name type="scientific">Caenorhabditis bovis</name>
    <dbReference type="NCBI Taxonomy" id="2654633"/>
    <lineage>
        <taxon>Eukaryota</taxon>
        <taxon>Metazoa</taxon>
        <taxon>Ecdysozoa</taxon>
        <taxon>Nematoda</taxon>
        <taxon>Chromadorea</taxon>
        <taxon>Rhabditida</taxon>
        <taxon>Rhabditina</taxon>
        <taxon>Rhabditomorpha</taxon>
        <taxon>Rhabditoidea</taxon>
        <taxon>Rhabditidae</taxon>
        <taxon>Peloderinae</taxon>
        <taxon>Caenorhabditis</taxon>
    </lineage>
</organism>
<dbReference type="InterPro" id="IPR035892">
    <property type="entry name" value="C2_domain_sf"/>
</dbReference>
<feature type="region of interest" description="Disordered" evidence="1">
    <location>
        <begin position="473"/>
        <end position="511"/>
    </location>
</feature>
<evidence type="ECO:0000256" key="1">
    <source>
        <dbReference type="SAM" id="MobiDB-lite"/>
    </source>
</evidence>
<dbReference type="OrthoDB" id="5865320at2759"/>
<sequence length="539" mass="61464">MRSRKVPLRVEAHERTRSDGIEMPDPFADVQLSRVLKELSFIRIQLDDITLPTPNPFIQKLHNSRQLYGFQLEYSFPCLDVVSKALQSTVRIPEKVATTTQIEFKHKRVVLLTMHEDQVAMWQKSKLNIHLLVQMEAAGKYTTRPLAKASIPLYELLIAPYMICRDFDFVGPDFVGSALIRIDLGSRVKPLMEKLEALRNERSFDETFTVTDRHRNPGRRTRSRSSSRCHSHSKSRRSSDESENLRPQTIELSGIPTRNTRSESSSVSRMPIDSHRHHTRPLSARSSTSTPLYGQHLAASTSSLGSDSVFRPVDVNEYSSVPDRFLKPSNYHSTSEEIRYEGKCHLQLTVHEASGLPPIEDESGRIVSPNAFISILGREGELRSEPIPATRQPRWNWTARFAMSSERRNLVVKVLHRGTMGDKPLGFVTLTLPVASARRAVFEMTDVSRMNKFTSDVPVLVMSIEKVRDIDEDYSPRASAHSSTVSRSHQSTQSSPTIIHRREPPLLNSPKILESREQIVERLRRNMEELTTMVREIQK</sequence>
<feature type="compositionally biased region" description="Polar residues" evidence="1">
    <location>
        <begin position="245"/>
        <end position="268"/>
    </location>
</feature>
<evidence type="ECO:0000313" key="3">
    <source>
        <dbReference type="EMBL" id="CAB3402998.1"/>
    </source>
</evidence>
<name>A0A8S1ENX5_9PELO</name>
<evidence type="ECO:0000259" key="2">
    <source>
        <dbReference type="PROSITE" id="PS50004"/>
    </source>
</evidence>
<reference evidence="3 4" key="1">
    <citation type="submission" date="2020-04" db="EMBL/GenBank/DDBJ databases">
        <authorList>
            <person name="Laetsch R D."/>
            <person name="Stevens L."/>
            <person name="Kumar S."/>
            <person name="Blaxter L. M."/>
        </authorList>
    </citation>
    <scope>NUCLEOTIDE SEQUENCE [LARGE SCALE GENOMIC DNA]</scope>
</reference>
<dbReference type="InterPro" id="IPR000008">
    <property type="entry name" value="C2_dom"/>
</dbReference>
<dbReference type="PROSITE" id="PS50004">
    <property type="entry name" value="C2"/>
    <property type="match status" value="1"/>
</dbReference>
<protein>
    <recommendedName>
        <fullName evidence="2">C2 domain-containing protein</fullName>
    </recommendedName>
</protein>